<gene>
    <name evidence="4" type="ORF">EZS28_019244</name>
</gene>
<dbReference type="SUPFAM" id="SSF51735">
    <property type="entry name" value="NAD(P)-binding Rossmann-fold domains"/>
    <property type="match status" value="1"/>
</dbReference>
<feature type="transmembrane region" description="Helical" evidence="3">
    <location>
        <begin position="6"/>
        <end position="29"/>
    </location>
</feature>
<dbReference type="EMBL" id="SNRW01005360">
    <property type="protein sequence ID" value="KAA6385227.1"/>
    <property type="molecule type" value="Genomic_DNA"/>
</dbReference>
<dbReference type="PIRSF" id="PIRSF000126">
    <property type="entry name" value="11-beta-HSD1"/>
    <property type="match status" value="1"/>
</dbReference>
<dbReference type="InterPro" id="IPR051019">
    <property type="entry name" value="VLCFA-Steroid_DH"/>
</dbReference>
<evidence type="ECO:0000256" key="3">
    <source>
        <dbReference type="SAM" id="Phobius"/>
    </source>
</evidence>
<dbReference type="AlphaFoldDB" id="A0A5J4VRF0"/>
<evidence type="ECO:0000313" key="4">
    <source>
        <dbReference type="EMBL" id="KAA6385227.1"/>
    </source>
</evidence>
<dbReference type="GO" id="GO:0016491">
    <property type="term" value="F:oxidoreductase activity"/>
    <property type="evidence" value="ECO:0007669"/>
    <property type="project" value="UniProtKB-KW"/>
</dbReference>
<keyword evidence="2" id="KW-0560">Oxidoreductase</keyword>
<dbReference type="PANTHER" id="PTHR43899:SF4">
    <property type="entry name" value="17 BETA-HYDROXYSTEROID DEHYDROGENASE TYPE 3"/>
    <property type="match status" value="1"/>
</dbReference>
<dbReference type="InterPro" id="IPR036291">
    <property type="entry name" value="NAD(P)-bd_dom_sf"/>
</dbReference>
<dbReference type="InterPro" id="IPR002347">
    <property type="entry name" value="SDR_fam"/>
</dbReference>
<comment type="subcellular location">
    <subcellularLocation>
        <location evidence="1">Endoplasmic reticulum</location>
    </subcellularLocation>
</comment>
<dbReference type="PRINTS" id="PR00081">
    <property type="entry name" value="GDHRDH"/>
</dbReference>
<keyword evidence="3" id="KW-0812">Transmembrane</keyword>
<keyword evidence="3" id="KW-1133">Transmembrane helix</keyword>
<reference evidence="4 5" key="1">
    <citation type="submission" date="2019-03" db="EMBL/GenBank/DDBJ databases">
        <title>Single cell metagenomics reveals metabolic interactions within the superorganism composed of flagellate Streblomastix strix and complex community of Bacteroidetes bacteria on its surface.</title>
        <authorList>
            <person name="Treitli S.C."/>
            <person name="Kolisko M."/>
            <person name="Husnik F."/>
            <person name="Keeling P."/>
            <person name="Hampl V."/>
        </authorList>
    </citation>
    <scope>NUCLEOTIDE SEQUENCE [LARGE SCALE GENOMIC DNA]</scope>
    <source>
        <strain evidence="4">ST1C</strain>
    </source>
</reference>
<proteinExistence type="predicted"/>
<dbReference type="PROSITE" id="PS00061">
    <property type="entry name" value="ADH_SHORT"/>
    <property type="match status" value="1"/>
</dbReference>
<evidence type="ECO:0000256" key="1">
    <source>
        <dbReference type="ARBA" id="ARBA00004240"/>
    </source>
</evidence>
<evidence type="ECO:0000256" key="2">
    <source>
        <dbReference type="ARBA" id="ARBA00023002"/>
    </source>
</evidence>
<dbReference type="Pfam" id="PF00106">
    <property type="entry name" value="adh_short"/>
    <property type="match status" value="1"/>
</dbReference>
<dbReference type="GO" id="GO:0005783">
    <property type="term" value="C:endoplasmic reticulum"/>
    <property type="evidence" value="ECO:0007669"/>
    <property type="project" value="UniProtKB-SubCell"/>
</dbReference>
<comment type="caution">
    <text evidence="4">The sequence shown here is derived from an EMBL/GenBank/DDBJ whole genome shotgun (WGS) entry which is preliminary data.</text>
</comment>
<dbReference type="Proteomes" id="UP000324800">
    <property type="component" value="Unassembled WGS sequence"/>
</dbReference>
<evidence type="ECO:0000313" key="5">
    <source>
        <dbReference type="Proteomes" id="UP000324800"/>
    </source>
</evidence>
<keyword evidence="3" id="KW-0472">Membrane</keyword>
<protein>
    <submittedName>
        <fullName evidence="4">Putative short-chain dehydrogenase</fullName>
    </submittedName>
</protein>
<dbReference type="Gene3D" id="3.40.50.720">
    <property type="entry name" value="NAD(P)-binding Rossmann-like Domain"/>
    <property type="match status" value="1"/>
</dbReference>
<accession>A0A5J4VRF0</accession>
<sequence>MFTEIFVVLGVIFLLSLLGYIVPMCIVKFSKPLDLKKRYGGGWAFITGGNSGIGEAFAKKVAKMGFNVAILGQNEERLTKTATAINEINSQVLVKTIVADLSGDAVKVTEQIVHQLEGLDISILFFNAGYGVQELSSSPSANLLRQFRSNIVTHQYLFQTLYPKLASRRIESQEVATKRGAVLFTASCAAFIQFPLMAVYGATKAYLGHLGECLATEADYYGIDVLSIYPGDVNTRFWERLNQKVSPIIEKLSQSGDNVADLALSSIGRVSRLDSGFQSVGLRIITKIIDANLIIALVKKVAPQMIKKINFDSKEKENQAQ</sequence>
<dbReference type="PANTHER" id="PTHR43899">
    <property type="entry name" value="RH59310P"/>
    <property type="match status" value="1"/>
</dbReference>
<dbReference type="InterPro" id="IPR020904">
    <property type="entry name" value="Sc_DH/Rdtase_CS"/>
</dbReference>
<dbReference type="OrthoDB" id="5545019at2759"/>
<organism evidence="4 5">
    <name type="scientific">Streblomastix strix</name>
    <dbReference type="NCBI Taxonomy" id="222440"/>
    <lineage>
        <taxon>Eukaryota</taxon>
        <taxon>Metamonada</taxon>
        <taxon>Preaxostyla</taxon>
        <taxon>Oxymonadida</taxon>
        <taxon>Streblomastigidae</taxon>
        <taxon>Streblomastix</taxon>
    </lineage>
</organism>
<name>A0A5J4VRF0_9EUKA</name>